<dbReference type="PROSITE" id="PS50893">
    <property type="entry name" value="ABC_TRANSPORTER_2"/>
    <property type="match status" value="2"/>
</dbReference>
<keyword evidence="6" id="KW-0677">Repeat</keyword>
<keyword evidence="9" id="KW-1278">Translocase</keyword>
<feature type="domain" description="ABC transporter" evidence="11">
    <location>
        <begin position="264"/>
        <end position="510"/>
    </location>
</feature>
<keyword evidence="10" id="KW-0472">Membrane</keyword>
<dbReference type="Pfam" id="PF00005">
    <property type="entry name" value="ABC_tran"/>
    <property type="match status" value="2"/>
</dbReference>
<keyword evidence="4" id="KW-1003">Cell membrane</keyword>
<dbReference type="PANTHER" id="PTHR43790:SF3">
    <property type="entry name" value="D-ALLOSE IMPORT ATP-BINDING PROTEIN ALSA-RELATED"/>
    <property type="match status" value="1"/>
</dbReference>
<accession>A0A926RXX7</accession>
<evidence type="ECO:0000259" key="11">
    <source>
        <dbReference type="PROSITE" id="PS50893"/>
    </source>
</evidence>
<keyword evidence="13" id="KW-1185">Reference proteome</keyword>
<dbReference type="InterPro" id="IPR003439">
    <property type="entry name" value="ABC_transporter-like_ATP-bd"/>
</dbReference>
<dbReference type="GO" id="GO:0016887">
    <property type="term" value="F:ATP hydrolysis activity"/>
    <property type="evidence" value="ECO:0007669"/>
    <property type="project" value="InterPro"/>
</dbReference>
<reference evidence="12" key="1">
    <citation type="submission" date="2020-09" db="EMBL/GenBank/DDBJ databases">
        <title>A novel bacterium of genus Bacillus, isolated from South China Sea.</title>
        <authorList>
            <person name="Huang H."/>
            <person name="Mo K."/>
            <person name="Hu Y."/>
        </authorList>
    </citation>
    <scope>NUCLEOTIDE SEQUENCE</scope>
    <source>
        <strain evidence="12">IB182487</strain>
    </source>
</reference>
<evidence type="ECO:0000256" key="7">
    <source>
        <dbReference type="ARBA" id="ARBA00022741"/>
    </source>
</evidence>
<dbReference type="CDD" id="cd03216">
    <property type="entry name" value="ABC_Carb_Monos_I"/>
    <property type="match status" value="1"/>
</dbReference>
<keyword evidence="5" id="KW-0762">Sugar transport</keyword>
<proteinExistence type="predicted"/>
<evidence type="ECO:0000256" key="6">
    <source>
        <dbReference type="ARBA" id="ARBA00022737"/>
    </source>
</evidence>
<evidence type="ECO:0000256" key="3">
    <source>
        <dbReference type="ARBA" id="ARBA00022448"/>
    </source>
</evidence>
<evidence type="ECO:0000256" key="10">
    <source>
        <dbReference type="ARBA" id="ARBA00023136"/>
    </source>
</evidence>
<protein>
    <submittedName>
        <fullName evidence="12">Sugar ABC transporter ATP-binding protein</fullName>
    </submittedName>
</protein>
<dbReference type="InterPro" id="IPR003593">
    <property type="entry name" value="AAA+_ATPase"/>
</dbReference>
<dbReference type="PROSITE" id="PS00211">
    <property type="entry name" value="ABC_TRANSPORTER_1"/>
    <property type="match status" value="1"/>
</dbReference>
<organism evidence="12 13">
    <name type="scientific">Metabacillus arenae</name>
    <dbReference type="NCBI Taxonomy" id="2771434"/>
    <lineage>
        <taxon>Bacteria</taxon>
        <taxon>Bacillati</taxon>
        <taxon>Bacillota</taxon>
        <taxon>Bacilli</taxon>
        <taxon>Bacillales</taxon>
        <taxon>Bacillaceae</taxon>
        <taxon>Metabacillus</taxon>
    </lineage>
</organism>
<dbReference type="InterPro" id="IPR017871">
    <property type="entry name" value="ABC_transporter-like_CS"/>
</dbReference>
<dbReference type="EMBL" id="JACXAI010000018">
    <property type="protein sequence ID" value="MBD1381436.1"/>
    <property type="molecule type" value="Genomic_DNA"/>
</dbReference>
<dbReference type="Gene3D" id="3.40.50.300">
    <property type="entry name" value="P-loop containing nucleotide triphosphate hydrolases"/>
    <property type="match status" value="2"/>
</dbReference>
<evidence type="ECO:0000313" key="13">
    <source>
        <dbReference type="Proteomes" id="UP000626844"/>
    </source>
</evidence>
<dbReference type="CDD" id="cd03215">
    <property type="entry name" value="ABC_Carb_Monos_II"/>
    <property type="match status" value="1"/>
</dbReference>
<dbReference type="GO" id="GO:0015749">
    <property type="term" value="P:monosaccharide transmembrane transport"/>
    <property type="evidence" value="ECO:0007669"/>
    <property type="project" value="UniProtKB-ARBA"/>
</dbReference>
<dbReference type="SMART" id="SM00382">
    <property type="entry name" value="AAA"/>
    <property type="match status" value="2"/>
</dbReference>
<evidence type="ECO:0000256" key="9">
    <source>
        <dbReference type="ARBA" id="ARBA00022967"/>
    </source>
</evidence>
<gene>
    <name evidence="12" type="ORF">IC621_14450</name>
</gene>
<dbReference type="InterPro" id="IPR050107">
    <property type="entry name" value="ABC_carbohydrate_import_ATPase"/>
</dbReference>
<dbReference type="SUPFAM" id="SSF52540">
    <property type="entry name" value="P-loop containing nucleoside triphosphate hydrolases"/>
    <property type="match status" value="2"/>
</dbReference>
<name>A0A926RXX7_9BACI</name>
<dbReference type="PANTHER" id="PTHR43790">
    <property type="entry name" value="CARBOHYDRATE TRANSPORT ATP-BINDING PROTEIN MG119-RELATED"/>
    <property type="match status" value="1"/>
</dbReference>
<feature type="domain" description="ABC transporter" evidence="11">
    <location>
        <begin position="11"/>
        <end position="250"/>
    </location>
</feature>
<comment type="subcellular location">
    <subcellularLocation>
        <location evidence="2">Cell inner membrane</location>
    </subcellularLocation>
    <subcellularLocation>
        <location evidence="1">Cell membrane</location>
        <topology evidence="1">Peripheral membrane protein</topology>
    </subcellularLocation>
</comment>
<evidence type="ECO:0000256" key="8">
    <source>
        <dbReference type="ARBA" id="ARBA00022840"/>
    </source>
</evidence>
<dbReference type="Proteomes" id="UP000626844">
    <property type="component" value="Unassembled WGS sequence"/>
</dbReference>
<evidence type="ECO:0000313" key="12">
    <source>
        <dbReference type="EMBL" id="MBD1381436.1"/>
    </source>
</evidence>
<dbReference type="GO" id="GO:0005524">
    <property type="term" value="F:ATP binding"/>
    <property type="evidence" value="ECO:0007669"/>
    <property type="project" value="UniProtKB-KW"/>
</dbReference>
<dbReference type="GO" id="GO:0005886">
    <property type="term" value="C:plasma membrane"/>
    <property type="evidence" value="ECO:0007669"/>
    <property type="project" value="UniProtKB-SubCell"/>
</dbReference>
<dbReference type="FunFam" id="3.40.50.300:FF:000127">
    <property type="entry name" value="Ribose import ATP-binding protein RbsA"/>
    <property type="match status" value="1"/>
</dbReference>
<keyword evidence="3" id="KW-0813">Transport</keyword>
<evidence type="ECO:0000256" key="4">
    <source>
        <dbReference type="ARBA" id="ARBA00022475"/>
    </source>
</evidence>
<evidence type="ECO:0000256" key="5">
    <source>
        <dbReference type="ARBA" id="ARBA00022597"/>
    </source>
</evidence>
<dbReference type="InterPro" id="IPR027417">
    <property type="entry name" value="P-loop_NTPase"/>
</dbReference>
<keyword evidence="7" id="KW-0547">Nucleotide-binding</keyword>
<dbReference type="AlphaFoldDB" id="A0A926RXX7"/>
<sequence length="510" mass="56193">MEKSSVEIPIFKMEGISKTFSKVTVLNNVRIELYPGEVHALMGENGAGKSTFMKILAGIYQPNDNGGTMYLKGQPVSWKDPIDARNKGISVIHQELNLSPNLTISENILMGKAFPKNRIGMVKWDEVHEQAQKVLDSMGSNLNPRQLVSTLSVAQQQIVEIARALSTEAEVLIMDEPTASLTDKEIIKLFQIINDLKKKGVAIVYISHRMEEIFQISNRYTVLRDGEWISSGPIEDTSPDHLVRLMVGRNINELFNRTNTNVITRSKEVLPMLEVKNVSDNTIVKNISFKIYPGEIVGLAGLVGAGRTELVRALFGVSEVTNGKIFVNGKPVKIKTPIDAISNGIAHVPESRKEQGLFLSMSVKENILMAELKQHSRAGVVNWGQINESAAKYISDLGIKIASPNQQVSSLSGGNQQKVVIARWLSIAPKVLLLDEPTRGVDIGAKTEIHKIVSKLAEEGLAVLMISSELPEILGVSDRILVMNEGRITGELSREEATQEKIMYLATRGE</sequence>
<evidence type="ECO:0000256" key="2">
    <source>
        <dbReference type="ARBA" id="ARBA00004533"/>
    </source>
</evidence>
<evidence type="ECO:0000256" key="1">
    <source>
        <dbReference type="ARBA" id="ARBA00004202"/>
    </source>
</evidence>
<keyword evidence="8 12" id="KW-0067">ATP-binding</keyword>
<comment type="caution">
    <text evidence="12">The sequence shown here is derived from an EMBL/GenBank/DDBJ whole genome shotgun (WGS) entry which is preliminary data.</text>
</comment>
<dbReference type="FunFam" id="3.40.50.300:FF:000126">
    <property type="entry name" value="Galactose/methyl galactoside import ATP-binding protein MglA"/>
    <property type="match status" value="1"/>
</dbReference>